<reference evidence="7 8" key="1">
    <citation type="journal article" date="2021" name="Arch. Microbiol.">
        <title>Harenicola maris gen. nov., sp. nov. isolated from the Sea of Japan shallow sediments.</title>
        <authorList>
            <person name="Romanenko L.A."/>
            <person name="Kurilenko V.V."/>
            <person name="Chernysheva N.Y."/>
            <person name="Tekutyeva L.A."/>
            <person name="Velansky P.V."/>
            <person name="Svetashev V.I."/>
            <person name="Isaeva M.P."/>
        </authorList>
    </citation>
    <scope>NUCLEOTIDE SEQUENCE [LARGE SCALE GENOMIC DNA]</scope>
    <source>
        <strain evidence="7 8">KMM 3653</strain>
    </source>
</reference>
<name>A0AAP2G3C9_9RHOB</name>
<dbReference type="Pfam" id="PF00392">
    <property type="entry name" value="GntR"/>
    <property type="match status" value="1"/>
</dbReference>
<dbReference type="PROSITE" id="PS50949">
    <property type="entry name" value="HTH_GNTR"/>
    <property type="match status" value="1"/>
</dbReference>
<dbReference type="PANTHER" id="PTHR46577:SF1">
    <property type="entry name" value="HTH-TYPE TRANSCRIPTIONAL REGULATORY PROTEIN GABR"/>
    <property type="match status" value="1"/>
</dbReference>
<dbReference type="EMBL" id="JADQAZ010000001">
    <property type="protein sequence ID" value="MBT0956668.1"/>
    <property type="molecule type" value="Genomic_DNA"/>
</dbReference>
<keyword evidence="7" id="KW-0808">Transferase</keyword>
<keyword evidence="8" id="KW-1185">Reference proteome</keyword>
<dbReference type="Gene3D" id="3.40.640.10">
    <property type="entry name" value="Type I PLP-dependent aspartate aminotransferase-like (Major domain)"/>
    <property type="match status" value="1"/>
</dbReference>
<dbReference type="InterPro" id="IPR036388">
    <property type="entry name" value="WH-like_DNA-bd_sf"/>
</dbReference>
<evidence type="ECO:0000256" key="1">
    <source>
        <dbReference type="ARBA" id="ARBA00005384"/>
    </source>
</evidence>
<dbReference type="CDD" id="cd00609">
    <property type="entry name" value="AAT_like"/>
    <property type="match status" value="1"/>
</dbReference>
<dbReference type="GO" id="GO:0008483">
    <property type="term" value="F:transaminase activity"/>
    <property type="evidence" value="ECO:0007669"/>
    <property type="project" value="UniProtKB-KW"/>
</dbReference>
<evidence type="ECO:0000313" key="8">
    <source>
        <dbReference type="Proteomes" id="UP001315686"/>
    </source>
</evidence>
<dbReference type="Pfam" id="PF00155">
    <property type="entry name" value="Aminotran_1_2"/>
    <property type="match status" value="1"/>
</dbReference>
<evidence type="ECO:0000259" key="6">
    <source>
        <dbReference type="PROSITE" id="PS50949"/>
    </source>
</evidence>
<dbReference type="RefSeq" id="WP_327792863.1">
    <property type="nucleotide sequence ID" value="NZ_JADQAZ010000001.1"/>
</dbReference>
<dbReference type="GO" id="GO:0030170">
    <property type="term" value="F:pyridoxal phosphate binding"/>
    <property type="evidence" value="ECO:0007669"/>
    <property type="project" value="InterPro"/>
</dbReference>
<dbReference type="AlphaFoldDB" id="A0AAP2G3C9"/>
<feature type="domain" description="HTH gntR-type" evidence="6">
    <location>
        <begin position="16"/>
        <end position="84"/>
    </location>
</feature>
<dbReference type="GO" id="GO:0003700">
    <property type="term" value="F:DNA-binding transcription factor activity"/>
    <property type="evidence" value="ECO:0007669"/>
    <property type="project" value="InterPro"/>
</dbReference>
<keyword evidence="7" id="KW-0032">Aminotransferase</keyword>
<evidence type="ECO:0000256" key="4">
    <source>
        <dbReference type="ARBA" id="ARBA00023125"/>
    </source>
</evidence>
<protein>
    <submittedName>
        <fullName evidence="7">PLP-dependent aminotransferase family protein</fullName>
    </submittedName>
</protein>
<dbReference type="InterPro" id="IPR051446">
    <property type="entry name" value="HTH_trans_reg/aminotransferase"/>
</dbReference>
<accession>A0AAP2G3C9</accession>
<dbReference type="InterPro" id="IPR036390">
    <property type="entry name" value="WH_DNA-bd_sf"/>
</dbReference>
<evidence type="ECO:0000313" key="7">
    <source>
        <dbReference type="EMBL" id="MBT0956668.1"/>
    </source>
</evidence>
<keyword evidence="4" id="KW-0238">DNA-binding</keyword>
<organism evidence="7 8">
    <name type="scientific">Harenicola maris</name>
    <dbReference type="NCBI Taxonomy" id="2841044"/>
    <lineage>
        <taxon>Bacteria</taxon>
        <taxon>Pseudomonadati</taxon>
        <taxon>Pseudomonadota</taxon>
        <taxon>Alphaproteobacteria</taxon>
        <taxon>Rhodobacterales</taxon>
        <taxon>Paracoccaceae</taxon>
        <taxon>Harenicola</taxon>
    </lineage>
</organism>
<gene>
    <name evidence="7" type="ORF">IV417_04670</name>
</gene>
<evidence type="ECO:0000256" key="3">
    <source>
        <dbReference type="ARBA" id="ARBA00023015"/>
    </source>
</evidence>
<dbReference type="SUPFAM" id="SSF46785">
    <property type="entry name" value="Winged helix' DNA-binding domain"/>
    <property type="match status" value="1"/>
</dbReference>
<keyword evidence="3" id="KW-0805">Transcription regulation</keyword>
<dbReference type="PANTHER" id="PTHR46577">
    <property type="entry name" value="HTH-TYPE TRANSCRIPTIONAL REGULATORY PROTEIN GABR"/>
    <property type="match status" value="1"/>
</dbReference>
<dbReference type="InterPro" id="IPR004839">
    <property type="entry name" value="Aminotransferase_I/II_large"/>
</dbReference>
<dbReference type="SUPFAM" id="SSF53383">
    <property type="entry name" value="PLP-dependent transferases"/>
    <property type="match status" value="1"/>
</dbReference>
<evidence type="ECO:0000256" key="2">
    <source>
        <dbReference type="ARBA" id="ARBA00022898"/>
    </source>
</evidence>
<sequence>MPISEDTFFLDTRFKGTLQSQIQQMVAEGILSGQFKPGDRLPSSRRLAAHLGVARITVTLAYTELLADDYLRSEGRSGYFVSENAPQPSHFPAPPPSTDSVDWTRTLTGRDPVAALHRKPAQWRDYRYPFIYGQADHRLFDHKNWRACALRALGTRELDALTNDYDDRDDDQLVEYIARHILPRRGIQAGPEEVLITLGAQNGLWLAAQVLLTQRRTAAIEAPCYPGLRDILHQTRCQLEPVTVDAQGLPPEGLPETTDVAFVTPSHQCPTNATMPLHRRKELLKAANEQDFLIVEDDYEFELSFLGAPHPALKSLDTEGRVIYAGSFSKSLFPGLRLGFLVGAKPFIAEARALRATVLRHPPGLMQRTTAHFLRLGHYAAQIRRMRRAYAARRETMLTALKTHGLMVEGQGDFGGSSVWMRAPEGIDSAALAKRLAPRSVLIEPGHGFFADTAPCPFYRLAYSSIPSELIPKGIEILAQTIAEMQSA</sequence>
<dbReference type="CDD" id="cd07377">
    <property type="entry name" value="WHTH_GntR"/>
    <property type="match status" value="1"/>
</dbReference>
<dbReference type="SMART" id="SM00345">
    <property type="entry name" value="HTH_GNTR"/>
    <property type="match status" value="1"/>
</dbReference>
<dbReference type="InterPro" id="IPR000524">
    <property type="entry name" value="Tscrpt_reg_HTH_GntR"/>
</dbReference>
<dbReference type="Gene3D" id="1.10.10.10">
    <property type="entry name" value="Winged helix-like DNA-binding domain superfamily/Winged helix DNA-binding domain"/>
    <property type="match status" value="1"/>
</dbReference>
<keyword evidence="2" id="KW-0663">Pyridoxal phosphate</keyword>
<dbReference type="InterPro" id="IPR015424">
    <property type="entry name" value="PyrdxlP-dep_Trfase"/>
</dbReference>
<comment type="similarity">
    <text evidence="1">In the C-terminal section; belongs to the class-I pyridoxal-phosphate-dependent aminotransferase family.</text>
</comment>
<proteinExistence type="inferred from homology"/>
<evidence type="ECO:0000256" key="5">
    <source>
        <dbReference type="ARBA" id="ARBA00023163"/>
    </source>
</evidence>
<dbReference type="GO" id="GO:0003677">
    <property type="term" value="F:DNA binding"/>
    <property type="evidence" value="ECO:0007669"/>
    <property type="project" value="UniProtKB-KW"/>
</dbReference>
<keyword evidence="5" id="KW-0804">Transcription</keyword>
<comment type="caution">
    <text evidence="7">The sequence shown here is derived from an EMBL/GenBank/DDBJ whole genome shotgun (WGS) entry which is preliminary data.</text>
</comment>
<dbReference type="Proteomes" id="UP001315686">
    <property type="component" value="Unassembled WGS sequence"/>
</dbReference>
<dbReference type="InterPro" id="IPR015421">
    <property type="entry name" value="PyrdxlP-dep_Trfase_major"/>
</dbReference>